<dbReference type="OrthoDB" id="1750954at2759"/>
<dbReference type="InterPro" id="IPR002081">
    <property type="entry name" value="Cryptochrome/DNA_photolyase_1"/>
</dbReference>
<dbReference type="GO" id="GO:0003677">
    <property type="term" value="F:DNA binding"/>
    <property type="evidence" value="ECO:0007669"/>
    <property type="project" value="TreeGrafter"/>
</dbReference>
<dbReference type="InterPro" id="IPR036134">
    <property type="entry name" value="Crypto/Photolyase_FAD-like_sf"/>
</dbReference>
<keyword evidence="8" id="KW-1185">Reference proteome</keyword>
<keyword evidence="4" id="KW-0274">FAD</keyword>
<evidence type="ECO:0000313" key="8">
    <source>
        <dbReference type="Proteomes" id="UP000541444"/>
    </source>
</evidence>
<dbReference type="GO" id="GO:0043153">
    <property type="term" value="P:entrainment of circadian clock by photoperiod"/>
    <property type="evidence" value="ECO:0007669"/>
    <property type="project" value="TreeGrafter"/>
</dbReference>
<evidence type="ECO:0000256" key="2">
    <source>
        <dbReference type="ARBA" id="ARBA00005862"/>
    </source>
</evidence>
<comment type="caution">
    <text evidence="7">The sequence shown here is derived from an EMBL/GenBank/DDBJ whole genome shotgun (WGS) entry which is preliminary data.</text>
</comment>
<evidence type="ECO:0000313" key="7">
    <source>
        <dbReference type="EMBL" id="KAF6150957.1"/>
    </source>
</evidence>
<dbReference type="Proteomes" id="UP000541444">
    <property type="component" value="Unassembled WGS sequence"/>
</dbReference>
<evidence type="ECO:0000259" key="6">
    <source>
        <dbReference type="Pfam" id="PF03441"/>
    </source>
</evidence>
<dbReference type="GO" id="GO:0005737">
    <property type="term" value="C:cytoplasm"/>
    <property type="evidence" value="ECO:0007669"/>
    <property type="project" value="TreeGrafter"/>
</dbReference>
<evidence type="ECO:0000256" key="5">
    <source>
        <dbReference type="SAM" id="MobiDB-lite"/>
    </source>
</evidence>
<dbReference type="EMBL" id="JACGCM010001723">
    <property type="protein sequence ID" value="KAF6150957.1"/>
    <property type="molecule type" value="Genomic_DNA"/>
</dbReference>
<feature type="compositionally biased region" description="Basic and acidic residues" evidence="5">
    <location>
        <begin position="151"/>
        <end position="186"/>
    </location>
</feature>
<dbReference type="AlphaFoldDB" id="A0A7J7M7T8"/>
<sequence length="233" mass="26768">MNILFLKKKKNLRFLYQVHGYKFDPEGEYVRHWLPELARVPAEWIHHPWDAPPNLLRAAGVELGVNYPKPIVDIDSAREYLTKAVSMMWTSQPAFRASNENGTTEVVMDNLDNRTKDSWIPRVIIRENVPRTTSPSHDQRVPSIQNLKNNSSERKRSRCLEEERSSHKNLHTDDCEPETSKTDKDLCSTAESSSVKKHCSGENHFYAPPMSSSSNHKPSSGYEYPDLTQPRHG</sequence>
<feature type="compositionally biased region" description="Polar residues" evidence="5">
    <location>
        <begin position="130"/>
        <end position="150"/>
    </location>
</feature>
<organism evidence="7 8">
    <name type="scientific">Kingdonia uniflora</name>
    <dbReference type="NCBI Taxonomy" id="39325"/>
    <lineage>
        <taxon>Eukaryota</taxon>
        <taxon>Viridiplantae</taxon>
        <taxon>Streptophyta</taxon>
        <taxon>Embryophyta</taxon>
        <taxon>Tracheophyta</taxon>
        <taxon>Spermatophyta</taxon>
        <taxon>Magnoliopsida</taxon>
        <taxon>Ranunculales</taxon>
        <taxon>Circaeasteraceae</taxon>
        <taxon>Kingdonia</taxon>
    </lineage>
</organism>
<feature type="region of interest" description="Disordered" evidence="5">
    <location>
        <begin position="130"/>
        <end position="233"/>
    </location>
</feature>
<reference evidence="7 8" key="1">
    <citation type="journal article" date="2020" name="IScience">
        <title>Genome Sequencing of the Endangered Kingdonia uniflora (Circaeasteraceae, Ranunculales) Reveals Potential Mechanisms of Evolutionary Specialization.</title>
        <authorList>
            <person name="Sun Y."/>
            <person name="Deng T."/>
            <person name="Zhang A."/>
            <person name="Moore M.J."/>
            <person name="Landis J.B."/>
            <person name="Lin N."/>
            <person name="Zhang H."/>
            <person name="Zhang X."/>
            <person name="Huang J."/>
            <person name="Zhang X."/>
            <person name="Sun H."/>
            <person name="Wang H."/>
        </authorList>
    </citation>
    <scope>NUCLEOTIDE SEQUENCE [LARGE SCALE GENOMIC DNA]</scope>
    <source>
        <strain evidence="7">TB1705</strain>
        <tissue evidence="7">Leaf</tissue>
    </source>
</reference>
<dbReference type="GO" id="GO:0071949">
    <property type="term" value="F:FAD binding"/>
    <property type="evidence" value="ECO:0007669"/>
    <property type="project" value="TreeGrafter"/>
</dbReference>
<dbReference type="Gene3D" id="1.10.579.10">
    <property type="entry name" value="DNA Cyclobutane Dipyrimidine Photolyase, subunit A, domain 3"/>
    <property type="match status" value="1"/>
</dbReference>
<gene>
    <name evidence="7" type="ORF">GIB67_026878</name>
</gene>
<comment type="similarity">
    <text evidence="2">Belongs to the DNA photolyase class-1 family.</text>
</comment>
<dbReference type="GO" id="GO:0003904">
    <property type="term" value="F:deoxyribodipyrimidine photo-lyase activity"/>
    <property type="evidence" value="ECO:0007669"/>
    <property type="project" value="TreeGrafter"/>
</dbReference>
<dbReference type="Pfam" id="PF03441">
    <property type="entry name" value="FAD_binding_7"/>
    <property type="match status" value="1"/>
</dbReference>
<feature type="compositionally biased region" description="Low complexity" evidence="5">
    <location>
        <begin position="208"/>
        <end position="220"/>
    </location>
</feature>
<name>A0A7J7M7T8_9MAGN</name>
<dbReference type="PANTHER" id="PTHR11455:SF18">
    <property type="entry name" value="SI:CH1073-390K14.1"/>
    <property type="match status" value="1"/>
</dbReference>
<proteinExistence type="inferred from homology"/>
<protein>
    <recommendedName>
        <fullName evidence="6">Cryptochrome/DNA photolyase FAD-binding domain-containing protein</fullName>
    </recommendedName>
</protein>
<evidence type="ECO:0000256" key="1">
    <source>
        <dbReference type="ARBA" id="ARBA00001974"/>
    </source>
</evidence>
<keyword evidence="3" id="KW-0285">Flavoprotein</keyword>
<dbReference type="GO" id="GO:0032922">
    <property type="term" value="P:circadian regulation of gene expression"/>
    <property type="evidence" value="ECO:0007669"/>
    <property type="project" value="TreeGrafter"/>
</dbReference>
<comment type="cofactor">
    <cofactor evidence="1">
        <name>FAD</name>
        <dbReference type="ChEBI" id="CHEBI:57692"/>
    </cofactor>
</comment>
<dbReference type="PANTHER" id="PTHR11455">
    <property type="entry name" value="CRYPTOCHROME"/>
    <property type="match status" value="1"/>
</dbReference>
<dbReference type="SUPFAM" id="SSF48173">
    <property type="entry name" value="Cryptochrome/photolyase FAD-binding domain"/>
    <property type="match status" value="1"/>
</dbReference>
<evidence type="ECO:0000256" key="3">
    <source>
        <dbReference type="ARBA" id="ARBA00022630"/>
    </source>
</evidence>
<dbReference type="GO" id="GO:0005634">
    <property type="term" value="C:nucleus"/>
    <property type="evidence" value="ECO:0007669"/>
    <property type="project" value="TreeGrafter"/>
</dbReference>
<evidence type="ECO:0000256" key="4">
    <source>
        <dbReference type="ARBA" id="ARBA00022827"/>
    </source>
</evidence>
<dbReference type="InterPro" id="IPR005101">
    <property type="entry name" value="Cryptochr/Photolyase_FAD-bd"/>
</dbReference>
<accession>A0A7J7M7T8</accession>
<feature type="domain" description="Cryptochrome/DNA photolyase FAD-binding" evidence="6">
    <location>
        <begin position="20"/>
        <end position="85"/>
    </location>
</feature>